<organism evidence="1 2">
    <name type="scientific">Caulobacter ginsengisoli</name>
    <dbReference type="NCBI Taxonomy" id="400775"/>
    <lineage>
        <taxon>Bacteria</taxon>
        <taxon>Pseudomonadati</taxon>
        <taxon>Pseudomonadota</taxon>
        <taxon>Alphaproteobacteria</taxon>
        <taxon>Caulobacterales</taxon>
        <taxon>Caulobacteraceae</taxon>
        <taxon>Caulobacter</taxon>
    </lineage>
</organism>
<gene>
    <name evidence="1" type="ORF">QO010_003522</name>
</gene>
<keyword evidence="2" id="KW-1185">Reference proteome</keyword>
<reference evidence="1 2" key="1">
    <citation type="submission" date="2023-07" db="EMBL/GenBank/DDBJ databases">
        <title>Genomic Encyclopedia of Type Strains, Phase IV (KMG-IV): sequencing the most valuable type-strain genomes for metagenomic binning, comparative biology and taxonomic classification.</title>
        <authorList>
            <person name="Goeker M."/>
        </authorList>
    </citation>
    <scope>NUCLEOTIDE SEQUENCE [LARGE SCALE GENOMIC DNA]</scope>
    <source>
        <strain evidence="1 2">DSM 18695</strain>
    </source>
</reference>
<dbReference type="InterPro" id="IPR043129">
    <property type="entry name" value="ATPase_NBD"/>
</dbReference>
<dbReference type="Proteomes" id="UP001228905">
    <property type="component" value="Unassembled WGS sequence"/>
</dbReference>
<dbReference type="RefSeq" id="WP_307351296.1">
    <property type="nucleotide sequence ID" value="NZ_JAUSVS010000008.1"/>
</dbReference>
<dbReference type="EMBL" id="JAUSVS010000008">
    <property type="protein sequence ID" value="MDQ0465730.1"/>
    <property type="molecule type" value="Genomic_DNA"/>
</dbReference>
<sequence length="1012" mass="109319">MSLCLECGDWPAGEGDAFCGGCGAFLGPAPSLGVKATPGGGAPLIRAEKAQPPFTDIPFGLFSLEGDQEREIRAERSLPGEYEPGGKLVVLPPGGEQALQLRALTGRGDKRGRATNVLDRAIFRREGSQGGLSVGLVERLVDFAGAYGTRRGWKQITIEVANRGPSLLIASARLRVDGVAAGEEDFPDAASDTRVLLPRDGRILLEAWITDDELAVLNEDGRPRTGRIDLTLVEQFDLVLAVAQATSNLTVADRAYLFCAREAGFVVELAKRVRGRAGQRARIGAVLRNTGGSVLTVRALTVTLDGQALETPMPLEWRRPIDPGEEAFVELRPQLPAKDGAATLRLSVEAISEDGAELDPATDAKDARINPAETCFKGWICIDFGTSESGAAAMPDDGKPAIVIDLGRVPLRHDPEDQQLQDRSGRFLPTVVVEMADGGFKTGDDAALFVQAHELTEDGHPWPETLERPKEVATEFKWLLDDGQKDGGARGQNLAAAYLKVVKELIENHPAVAAAIDGETRVCATRPTVFDQGRTERLLAAFDEAGFGDPRITLVSGEQSLIAESWSPLHFVLQSARMSDAQYKQAMLPLDRGLSLQAIPEPDDPARDRASAWLLVCDVGAGSADFSVVEIAPKGKHQAVRERGGHTDLAFVGREFWKLTTEVLIDWAVEERRSRGLASTGREALAKAIGARRNSPASARAAFRRAVQALQYHPGILSEGYLQLELERVFPSLIAGRMSIQDVAKVASQSFAPKSDARRAARAYLPIELLNPDGAPLVIDTENLGRLVEMLVERFLKQYAGALPVIIDGLLERSGLDAYLEARPEERKAQLVRIVPSGRGGAFPLARLLIYAAVARLTDEKASYSTLEPVASKSITSWGGLSLARRLEDRMFRFRIDLGAQPLSAGVLVGRGVDDIPDLVELERIGPVVAARLSTVAERHVDFEGSEELELFELGDPPRFLARVALTEAAKADPDQWWLYARRAGLAIQADLLEAQSADEVLTRINSTAGGS</sequence>
<protein>
    <recommendedName>
        <fullName evidence="3">Molecular chaperone DnaK</fullName>
    </recommendedName>
</protein>
<dbReference type="Gene3D" id="3.30.420.40">
    <property type="match status" value="1"/>
</dbReference>
<comment type="caution">
    <text evidence="1">The sequence shown here is derived from an EMBL/GenBank/DDBJ whole genome shotgun (WGS) entry which is preliminary data.</text>
</comment>
<name>A0ABU0IUN7_9CAUL</name>
<evidence type="ECO:0008006" key="3">
    <source>
        <dbReference type="Google" id="ProtNLM"/>
    </source>
</evidence>
<evidence type="ECO:0000313" key="2">
    <source>
        <dbReference type="Proteomes" id="UP001228905"/>
    </source>
</evidence>
<accession>A0ABU0IUN7</accession>
<dbReference type="SUPFAM" id="SSF53067">
    <property type="entry name" value="Actin-like ATPase domain"/>
    <property type="match status" value="1"/>
</dbReference>
<proteinExistence type="predicted"/>
<evidence type="ECO:0000313" key="1">
    <source>
        <dbReference type="EMBL" id="MDQ0465730.1"/>
    </source>
</evidence>